<dbReference type="InterPro" id="IPR009061">
    <property type="entry name" value="DNA-bd_dom_put_sf"/>
</dbReference>
<dbReference type="Pfam" id="PF13411">
    <property type="entry name" value="MerR_1"/>
    <property type="match status" value="1"/>
</dbReference>
<evidence type="ECO:0000256" key="4">
    <source>
        <dbReference type="SAM" id="Coils"/>
    </source>
</evidence>
<evidence type="ECO:0000256" key="1">
    <source>
        <dbReference type="ARBA" id="ARBA00023015"/>
    </source>
</evidence>
<dbReference type="CDD" id="cd00592">
    <property type="entry name" value="HTH_MerR-like"/>
    <property type="match status" value="1"/>
</dbReference>
<dbReference type="Proteomes" id="UP001202402">
    <property type="component" value="Unassembled WGS sequence"/>
</dbReference>
<keyword evidence="2" id="KW-0238">DNA-binding</keyword>
<gene>
    <name evidence="6" type="ORF">LQE99_07380</name>
</gene>
<name>A0ABS9R5M2_9FIRM</name>
<feature type="domain" description="HTH merR-type" evidence="5">
    <location>
        <begin position="1"/>
        <end position="68"/>
    </location>
</feature>
<comment type="caution">
    <text evidence="6">The sequence shown here is derived from an EMBL/GenBank/DDBJ whole genome shotgun (WGS) entry which is preliminary data.</text>
</comment>
<organism evidence="6 7">
    <name type="scientific">Amedibacillus hominis</name>
    <dbReference type="NCBI Taxonomy" id="2897776"/>
    <lineage>
        <taxon>Bacteria</taxon>
        <taxon>Bacillati</taxon>
        <taxon>Bacillota</taxon>
        <taxon>Erysipelotrichia</taxon>
        <taxon>Erysipelotrichales</taxon>
        <taxon>Erysipelotrichaceae</taxon>
        <taxon>Amedibacillus</taxon>
    </lineage>
</organism>
<sequence>MRINEVSEKCNITKRAIKYYEEKHLIKIKKDENGYRCYTTDDVKRLKEINCYRKLDIEIQKIKEILEYPERKHQILSQIYEEKQKEQLEYDARLKLLRQLIDEKTDDYENIEEKVDYLNIAHALKDMVPGSFGDYLFYHFQPYLQIKLESEEQKDAYRNILAFCDRTNIKIPWNYRFALFIQKKTNTSLEKQTLAMDQKLQSMLHPTEEEYEKAKSMMIKQAKLRKHWFIKYQPAMIMHRKFMKRLQDSGYNDIFIPNMIRLSPSYKEYYDALKAFNDRICRDTGVHYDANYNLVL</sequence>
<dbReference type="SMART" id="SM00422">
    <property type="entry name" value="HTH_MERR"/>
    <property type="match status" value="1"/>
</dbReference>
<dbReference type="InterPro" id="IPR047057">
    <property type="entry name" value="MerR_fam"/>
</dbReference>
<evidence type="ECO:0000256" key="2">
    <source>
        <dbReference type="ARBA" id="ARBA00023125"/>
    </source>
</evidence>
<reference evidence="6 7" key="1">
    <citation type="submission" date="2022-02" db="EMBL/GenBank/DDBJ databases">
        <title>Genome of Erysipelotrichaceae sp. nov. NSJ-176 isolated from human feces.</title>
        <authorList>
            <person name="Abdugheni R."/>
        </authorList>
    </citation>
    <scope>NUCLEOTIDE SEQUENCE [LARGE SCALE GENOMIC DNA]</scope>
    <source>
        <strain evidence="6 7">NSJ-176</strain>
    </source>
</reference>
<dbReference type="RefSeq" id="WP_117455984.1">
    <property type="nucleotide sequence ID" value="NZ_JAKVPQ010000004.1"/>
</dbReference>
<dbReference type="InterPro" id="IPR000551">
    <property type="entry name" value="MerR-type_HTH_dom"/>
</dbReference>
<keyword evidence="7" id="KW-1185">Reference proteome</keyword>
<keyword evidence="1" id="KW-0805">Transcription regulation</keyword>
<keyword evidence="3" id="KW-0804">Transcription</keyword>
<feature type="coiled-coil region" evidence="4">
    <location>
        <begin position="94"/>
        <end position="121"/>
    </location>
</feature>
<dbReference type="PROSITE" id="PS50937">
    <property type="entry name" value="HTH_MERR_2"/>
    <property type="match status" value="1"/>
</dbReference>
<protein>
    <submittedName>
        <fullName evidence="6">MerR family transcriptional regulator</fullName>
    </submittedName>
</protein>
<proteinExistence type="predicted"/>
<evidence type="ECO:0000259" key="5">
    <source>
        <dbReference type="PROSITE" id="PS50937"/>
    </source>
</evidence>
<dbReference type="EMBL" id="JAKVPQ010000004">
    <property type="protein sequence ID" value="MCH4284951.1"/>
    <property type="molecule type" value="Genomic_DNA"/>
</dbReference>
<dbReference type="Gene3D" id="1.10.1660.10">
    <property type="match status" value="1"/>
</dbReference>
<dbReference type="PANTHER" id="PTHR30204:SF94">
    <property type="entry name" value="HEAVY METAL-DEPENDENT TRANSCRIPTIONAL REGULATOR HI_0293-RELATED"/>
    <property type="match status" value="1"/>
</dbReference>
<evidence type="ECO:0000313" key="6">
    <source>
        <dbReference type="EMBL" id="MCH4284951.1"/>
    </source>
</evidence>
<evidence type="ECO:0000313" key="7">
    <source>
        <dbReference type="Proteomes" id="UP001202402"/>
    </source>
</evidence>
<keyword evidence="4" id="KW-0175">Coiled coil</keyword>
<dbReference type="PANTHER" id="PTHR30204">
    <property type="entry name" value="REDOX-CYCLING DRUG-SENSING TRANSCRIPTIONAL ACTIVATOR SOXR"/>
    <property type="match status" value="1"/>
</dbReference>
<evidence type="ECO:0000256" key="3">
    <source>
        <dbReference type="ARBA" id="ARBA00023163"/>
    </source>
</evidence>
<accession>A0ABS9R5M2</accession>
<dbReference type="SUPFAM" id="SSF46955">
    <property type="entry name" value="Putative DNA-binding domain"/>
    <property type="match status" value="1"/>
</dbReference>